<dbReference type="OrthoDB" id="2290206at2"/>
<gene>
    <name evidence="4" type="ORF">SAMN05444398_1011060</name>
</gene>
<feature type="domain" description="Resolvase/invertase-type recombinase catalytic" evidence="3">
    <location>
        <begin position="2"/>
        <end position="138"/>
    </location>
</feature>
<dbReference type="InterPro" id="IPR050639">
    <property type="entry name" value="SSR_resolvase"/>
</dbReference>
<dbReference type="Gene3D" id="3.40.50.1390">
    <property type="entry name" value="Resolvase, N-terminal catalytic domain"/>
    <property type="match status" value="1"/>
</dbReference>
<keyword evidence="2" id="KW-0233">DNA recombination</keyword>
<reference evidence="4 5" key="1">
    <citation type="submission" date="2016-11" db="EMBL/GenBank/DDBJ databases">
        <authorList>
            <person name="Jaros S."/>
            <person name="Januszkiewicz K."/>
            <person name="Wedrychowicz H."/>
        </authorList>
    </citation>
    <scope>NUCLEOTIDE SEQUENCE [LARGE SCALE GENOMIC DNA]</scope>
    <source>
        <strain evidence="4 5">DSM 29589</strain>
    </source>
</reference>
<evidence type="ECO:0000313" key="4">
    <source>
        <dbReference type="EMBL" id="SHL22405.1"/>
    </source>
</evidence>
<dbReference type="AlphaFoldDB" id="A0A1M6YWC6"/>
<dbReference type="SMART" id="SM00857">
    <property type="entry name" value="Resolvase"/>
    <property type="match status" value="1"/>
</dbReference>
<dbReference type="PROSITE" id="PS51736">
    <property type="entry name" value="RECOMBINASES_3"/>
    <property type="match status" value="1"/>
</dbReference>
<dbReference type="RefSeq" id="WP_073033487.1">
    <property type="nucleotide sequence ID" value="NZ_BMLR01000001.1"/>
</dbReference>
<sequence length="226" mass="23530">MKIVSYTRVSTARQGASGLGLAGQTTAIEAYAAANAAITVGAFTEVESGRNNDRPELAKAMKLARVTGAVLVIARLDRLSRSAAFLLSLQESGVDFVCCDNPHATPLTIGVLALVAQTEAEAISARIKAALAATKAKGTKLGNPNGAAALRRAGKGNTASVKAIKDRANARATDLADTLLDLTESGFTTLQQQANELNHRGIKTARGGRWHASSVANLRKRLNNVA</sequence>
<proteinExistence type="predicted"/>
<evidence type="ECO:0000256" key="2">
    <source>
        <dbReference type="ARBA" id="ARBA00023172"/>
    </source>
</evidence>
<name>A0A1M6YWC6_9RHOB</name>
<dbReference type="PANTHER" id="PTHR30461:SF2">
    <property type="entry name" value="SERINE RECOMBINASE PINE-RELATED"/>
    <property type="match status" value="1"/>
</dbReference>
<dbReference type="SUPFAM" id="SSF53041">
    <property type="entry name" value="Resolvase-like"/>
    <property type="match status" value="1"/>
</dbReference>
<protein>
    <submittedName>
        <fullName evidence="4">Site-specific DNA recombinase</fullName>
    </submittedName>
</protein>
<evidence type="ECO:0000313" key="5">
    <source>
        <dbReference type="Proteomes" id="UP000183974"/>
    </source>
</evidence>
<dbReference type="STRING" id="337701.SAMN05444398_1011060"/>
<dbReference type="PANTHER" id="PTHR30461">
    <property type="entry name" value="DNA-INVERTASE FROM LAMBDOID PROPHAGE"/>
    <property type="match status" value="1"/>
</dbReference>
<accession>A0A1M6YWC6</accession>
<dbReference type="Pfam" id="PF00239">
    <property type="entry name" value="Resolvase"/>
    <property type="match status" value="1"/>
</dbReference>
<dbReference type="GO" id="GO:0000150">
    <property type="term" value="F:DNA strand exchange activity"/>
    <property type="evidence" value="ECO:0007669"/>
    <property type="project" value="InterPro"/>
</dbReference>
<evidence type="ECO:0000259" key="3">
    <source>
        <dbReference type="PROSITE" id="PS51736"/>
    </source>
</evidence>
<evidence type="ECO:0000256" key="1">
    <source>
        <dbReference type="ARBA" id="ARBA00023125"/>
    </source>
</evidence>
<keyword evidence="1" id="KW-0238">DNA-binding</keyword>
<dbReference type="Proteomes" id="UP000183974">
    <property type="component" value="Unassembled WGS sequence"/>
</dbReference>
<keyword evidence="5" id="KW-1185">Reference proteome</keyword>
<organism evidence="4 5">
    <name type="scientific">Roseovarius pacificus</name>
    <dbReference type="NCBI Taxonomy" id="337701"/>
    <lineage>
        <taxon>Bacteria</taxon>
        <taxon>Pseudomonadati</taxon>
        <taxon>Pseudomonadota</taxon>
        <taxon>Alphaproteobacteria</taxon>
        <taxon>Rhodobacterales</taxon>
        <taxon>Roseobacteraceae</taxon>
        <taxon>Roseovarius</taxon>
    </lineage>
</organism>
<dbReference type="InterPro" id="IPR006119">
    <property type="entry name" value="Resolv_N"/>
</dbReference>
<dbReference type="GO" id="GO:0003677">
    <property type="term" value="F:DNA binding"/>
    <property type="evidence" value="ECO:0007669"/>
    <property type="project" value="UniProtKB-KW"/>
</dbReference>
<dbReference type="EMBL" id="FRBR01000001">
    <property type="protein sequence ID" value="SHL22405.1"/>
    <property type="molecule type" value="Genomic_DNA"/>
</dbReference>
<dbReference type="InterPro" id="IPR036162">
    <property type="entry name" value="Resolvase-like_N_sf"/>
</dbReference>